<evidence type="ECO:0000256" key="1">
    <source>
        <dbReference type="ARBA" id="ARBA00001947"/>
    </source>
</evidence>
<dbReference type="GO" id="GO:0004000">
    <property type="term" value="F:adenosine deaminase activity"/>
    <property type="evidence" value="ECO:0007669"/>
    <property type="project" value="UniProtKB-ARBA"/>
</dbReference>
<evidence type="ECO:0000256" key="2">
    <source>
        <dbReference type="ARBA" id="ARBA00006676"/>
    </source>
</evidence>
<dbReference type="EMBL" id="BLVO01000013">
    <property type="protein sequence ID" value="GFM34436.1"/>
    <property type="molecule type" value="Genomic_DNA"/>
</dbReference>
<dbReference type="Pfam" id="PF00962">
    <property type="entry name" value="A_deaminase"/>
    <property type="match status" value="1"/>
</dbReference>
<dbReference type="PANTHER" id="PTHR11409">
    <property type="entry name" value="ADENOSINE DEAMINASE"/>
    <property type="match status" value="1"/>
</dbReference>
<feature type="chain" id="PRO_5029442727" description="adenosine deaminase" evidence="8">
    <location>
        <begin position="21"/>
        <end position="525"/>
    </location>
</feature>
<keyword evidence="11" id="KW-1185">Reference proteome</keyword>
<evidence type="ECO:0000256" key="3">
    <source>
        <dbReference type="ARBA" id="ARBA00012784"/>
    </source>
</evidence>
<name>A0A7J0BL79_9BACT</name>
<sequence>MIRLASLMLMIITLMSPAIASGKQALSQNEKTTIIFFDTIRENPPMLRGFLTAMPKGADLHAHLSGSVYAEDYLEWAMQDNRCINTTTFEISAAAGKPEKTGKTDKPVKAPAQCPEGTVPAATMEKDTKLYSSAINALSTRDVQYTSAMWGHDHFFDTFGKFGAAQQGRDADMLASVIRRAAAQNIMHLELMASIYPPELKTIATTVGWNGDAAATLAALRQAGLFNSVPASVEARRQLLERTRPLLTEREAALGVSFIQQVTRTQTPAVVFAQIAYSFEMVRQDPATIAFNLVAPEDNPVALRDYSLHMSMIDALYGLPEYADTPITLHAGELTMGLVPPRHLGFHIREAVEKGHARRIGHGVDVMYEDKPFELLRTMQSKRIAVEICLTSNDRILGVSGGNHPFPIYRQFGVPVVLNTDDEGVSRIDLTNEYLRAAKDYDLGYTEVKTLSRNSLEYSFLPGQSLWDDPAAFVMTGACKDSLIGHETATCSKLLNESEKARAQWNLEMAFSDFEKEVADSMTNR</sequence>
<comment type="caution">
    <text evidence="10">The sequence shown here is derived from an EMBL/GenBank/DDBJ whole genome shotgun (WGS) entry which is preliminary data.</text>
</comment>
<evidence type="ECO:0000313" key="10">
    <source>
        <dbReference type="EMBL" id="GFM34436.1"/>
    </source>
</evidence>
<dbReference type="InterPro" id="IPR001365">
    <property type="entry name" value="A_deaminase_dom"/>
</dbReference>
<dbReference type="GO" id="GO:0043103">
    <property type="term" value="P:hypoxanthine salvage"/>
    <property type="evidence" value="ECO:0007669"/>
    <property type="project" value="TreeGrafter"/>
</dbReference>
<feature type="signal peptide" evidence="8">
    <location>
        <begin position="1"/>
        <end position="20"/>
    </location>
</feature>
<organism evidence="10 11">
    <name type="scientific">Desulfovibrio subterraneus</name>
    <dbReference type="NCBI Taxonomy" id="2718620"/>
    <lineage>
        <taxon>Bacteria</taxon>
        <taxon>Pseudomonadati</taxon>
        <taxon>Thermodesulfobacteriota</taxon>
        <taxon>Desulfovibrionia</taxon>
        <taxon>Desulfovibrionales</taxon>
        <taxon>Desulfovibrionaceae</taxon>
        <taxon>Desulfovibrio</taxon>
    </lineage>
</organism>
<comment type="cofactor">
    <cofactor evidence="1">
        <name>Zn(2+)</name>
        <dbReference type="ChEBI" id="CHEBI:29105"/>
    </cofactor>
</comment>
<dbReference type="GO" id="GO:0006154">
    <property type="term" value="P:adenosine catabolic process"/>
    <property type="evidence" value="ECO:0007669"/>
    <property type="project" value="TreeGrafter"/>
</dbReference>
<keyword evidence="5" id="KW-0378">Hydrolase</keyword>
<evidence type="ECO:0000256" key="4">
    <source>
        <dbReference type="ARBA" id="ARBA00022723"/>
    </source>
</evidence>
<dbReference type="PANTHER" id="PTHR11409:SF43">
    <property type="entry name" value="ADENOSINE DEAMINASE"/>
    <property type="match status" value="1"/>
</dbReference>
<keyword evidence="8" id="KW-0732">Signal</keyword>
<comment type="similarity">
    <text evidence="2">Belongs to the metallo-dependent hydrolases superfamily. Adenosine and AMP deaminases family.</text>
</comment>
<proteinExistence type="inferred from homology"/>
<dbReference type="EC" id="3.5.4.4" evidence="3"/>
<dbReference type="Proteomes" id="UP000503840">
    <property type="component" value="Unassembled WGS sequence"/>
</dbReference>
<evidence type="ECO:0000259" key="9">
    <source>
        <dbReference type="Pfam" id="PF00962"/>
    </source>
</evidence>
<dbReference type="InterPro" id="IPR006330">
    <property type="entry name" value="Ado/ade_deaminase"/>
</dbReference>
<evidence type="ECO:0000256" key="5">
    <source>
        <dbReference type="ARBA" id="ARBA00022801"/>
    </source>
</evidence>
<protein>
    <recommendedName>
        <fullName evidence="3">adenosine deaminase</fullName>
        <ecNumber evidence="3">3.5.4.4</ecNumber>
    </recommendedName>
</protein>
<dbReference type="GO" id="GO:0046103">
    <property type="term" value="P:inosine biosynthetic process"/>
    <property type="evidence" value="ECO:0007669"/>
    <property type="project" value="TreeGrafter"/>
</dbReference>
<dbReference type="Gene3D" id="3.20.20.140">
    <property type="entry name" value="Metal-dependent hydrolases"/>
    <property type="match status" value="1"/>
</dbReference>
<dbReference type="GO" id="GO:0046872">
    <property type="term" value="F:metal ion binding"/>
    <property type="evidence" value="ECO:0007669"/>
    <property type="project" value="UniProtKB-KW"/>
</dbReference>
<keyword evidence="4" id="KW-0479">Metal-binding</keyword>
<dbReference type="RefSeq" id="WP_174406029.1">
    <property type="nucleotide sequence ID" value="NZ_BLVO01000013.1"/>
</dbReference>
<gene>
    <name evidence="10" type="primary">add</name>
    <name evidence="10" type="ORF">DSM101010T_28010</name>
</gene>
<dbReference type="GO" id="GO:0005829">
    <property type="term" value="C:cytosol"/>
    <property type="evidence" value="ECO:0007669"/>
    <property type="project" value="TreeGrafter"/>
</dbReference>
<dbReference type="SUPFAM" id="SSF51556">
    <property type="entry name" value="Metallo-dependent hydrolases"/>
    <property type="match status" value="1"/>
</dbReference>
<feature type="domain" description="Adenosine deaminase" evidence="9">
    <location>
        <begin position="249"/>
        <end position="463"/>
    </location>
</feature>
<evidence type="ECO:0000313" key="11">
    <source>
        <dbReference type="Proteomes" id="UP000503840"/>
    </source>
</evidence>
<evidence type="ECO:0000256" key="8">
    <source>
        <dbReference type="SAM" id="SignalP"/>
    </source>
</evidence>
<feature type="region of interest" description="Disordered" evidence="7">
    <location>
        <begin position="97"/>
        <end position="118"/>
    </location>
</feature>
<reference evidence="10 11" key="1">
    <citation type="submission" date="2020-05" db="EMBL/GenBank/DDBJ databases">
        <title>Draft genome sequence of Desulfovibrio sp. strain HN2T.</title>
        <authorList>
            <person name="Ueno A."/>
            <person name="Tamazawa S."/>
            <person name="Tamamura S."/>
            <person name="Murakami T."/>
            <person name="Kiyama T."/>
            <person name="Inomata H."/>
            <person name="Amano Y."/>
            <person name="Miyakawa K."/>
            <person name="Tamaki H."/>
            <person name="Naganuma T."/>
            <person name="Kaneko K."/>
        </authorList>
    </citation>
    <scope>NUCLEOTIDE SEQUENCE [LARGE SCALE GENOMIC DNA]</scope>
    <source>
        <strain evidence="10 11">HN2</strain>
    </source>
</reference>
<evidence type="ECO:0000256" key="7">
    <source>
        <dbReference type="SAM" id="MobiDB-lite"/>
    </source>
</evidence>
<accession>A0A7J0BL79</accession>
<dbReference type="AlphaFoldDB" id="A0A7J0BL79"/>
<keyword evidence="6" id="KW-0862">Zinc</keyword>
<feature type="compositionally biased region" description="Basic and acidic residues" evidence="7">
    <location>
        <begin position="97"/>
        <end position="108"/>
    </location>
</feature>
<evidence type="ECO:0000256" key="6">
    <source>
        <dbReference type="ARBA" id="ARBA00022833"/>
    </source>
</evidence>
<dbReference type="InterPro" id="IPR032466">
    <property type="entry name" value="Metal_Hydrolase"/>
</dbReference>